<evidence type="ECO:0000259" key="2">
    <source>
        <dbReference type="PROSITE" id="PS50206"/>
    </source>
</evidence>
<dbReference type="RefSeq" id="WP_273600861.1">
    <property type="nucleotide sequence ID" value="NZ_JAQQXT010000008.1"/>
</dbReference>
<organism evidence="3 4">
    <name type="scientific">Roseateles albus</name>
    <dbReference type="NCBI Taxonomy" id="2987525"/>
    <lineage>
        <taxon>Bacteria</taxon>
        <taxon>Pseudomonadati</taxon>
        <taxon>Pseudomonadota</taxon>
        <taxon>Betaproteobacteria</taxon>
        <taxon>Burkholderiales</taxon>
        <taxon>Sphaerotilaceae</taxon>
        <taxon>Roseateles</taxon>
    </lineage>
</organism>
<feature type="domain" description="Rhodanese" evidence="2">
    <location>
        <begin position="53"/>
        <end position="157"/>
    </location>
</feature>
<name>A0ABT5KFG6_9BURK</name>
<evidence type="ECO:0000256" key="1">
    <source>
        <dbReference type="SAM" id="SignalP"/>
    </source>
</evidence>
<reference evidence="3 4" key="1">
    <citation type="submission" date="2022-10" db="EMBL/GenBank/DDBJ databases">
        <title>Paucibacter sp. hw1 Genome sequencing.</title>
        <authorList>
            <person name="Park S."/>
        </authorList>
    </citation>
    <scope>NUCLEOTIDE SEQUENCE [LARGE SCALE GENOMIC DNA]</scope>
    <source>
        <strain evidence="4">hw1</strain>
    </source>
</reference>
<accession>A0ABT5KFG6</accession>
<dbReference type="Pfam" id="PF00581">
    <property type="entry name" value="Rhodanese"/>
    <property type="match status" value="1"/>
</dbReference>
<evidence type="ECO:0000313" key="4">
    <source>
        <dbReference type="Proteomes" id="UP001221189"/>
    </source>
</evidence>
<dbReference type="Proteomes" id="UP001221189">
    <property type="component" value="Unassembled WGS sequence"/>
</dbReference>
<dbReference type="PROSITE" id="PS50206">
    <property type="entry name" value="RHODANESE_3"/>
    <property type="match status" value="1"/>
</dbReference>
<dbReference type="InterPro" id="IPR036873">
    <property type="entry name" value="Rhodanese-like_dom_sf"/>
</dbReference>
<dbReference type="PROSITE" id="PS00380">
    <property type="entry name" value="RHODANESE_1"/>
    <property type="match status" value="1"/>
</dbReference>
<evidence type="ECO:0000313" key="3">
    <source>
        <dbReference type="EMBL" id="MDC8772670.1"/>
    </source>
</evidence>
<dbReference type="SUPFAM" id="SSF52821">
    <property type="entry name" value="Rhodanese/Cell cycle control phosphatase"/>
    <property type="match status" value="1"/>
</dbReference>
<protein>
    <submittedName>
        <fullName evidence="3">Rhodanese-like domain-containing protein</fullName>
    </submittedName>
</protein>
<dbReference type="EMBL" id="JAQQXT010000008">
    <property type="protein sequence ID" value="MDC8772670.1"/>
    <property type="molecule type" value="Genomic_DNA"/>
</dbReference>
<proteinExistence type="predicted"/>
<dbReference type="SMART" id="SM00450">
    <property type="entry name" value="RHOD"/>
    <property type="match status" value="1"/>
</dbReference>
<dbReference type="CDD" id="cd00158">
    <property type="entry name" value="RHOD"/>
    <property type="match status" value="1"/>
</dbReference>
<dbReference type="InterPro" id="IPR001307">
    <property type="entry name" value="Thiosulphate_STrfase_CS"/>
</dbReference>
<dbReference type="PANTHER" id="PTHR44086">
    <property type="entry name" value="THIOSULFATE SULFURTRANSFERASE RDL2, MITOCHONDRIAL-RELATED"/>
    <property type="match status" value="1"/>
</dbReference>
<gene>
    <name evidence="3" type="ORF">PRZ03_13885</name>
</gene>
<dbReference type="InterPro" id="IPR001763">
    <property type="entry name" value="Rhodanese-like_dom"/>
</dbReference>
<keyword evidence="1" id="KW-0732">Signal</keyword>
<feature type="signal peptide" evidence="1">
    <location>
        <begin position="1"/>
        <end position="27"/>
    </location>
</feature>
<keyword evidence="4" id="KW-1185">Reference proteome</keyword>
<comment type="caution">
    <text evidence="3">The sequence shown here is derived from an EMBL/GenBank/DDBJ whole genome shotgun (WGS) entry which is preliminary data.</text>
</comment>
<dbReference type="PANTHER" id="PTHR44086:SF10">
    <property type="entry name" value="THIOSULFATE SULFURTRANSFERASE_RHODANESE-LIKE DOMAIN-CONTAINING PROTEIN 3"/>
    <property type="match status" value="1"/>
</dbReference>
<feature type="chain" id="PRO_5046350891" evidence="1">
    <location>
        <begin position="28"/>
        <end position="157"/>
    </location>
</feature>
<dbReference type="Gene3D" id="3.40.250.10">
    <property type="entry name" value="Rhodanese-like domain"/>
    <property type="match status" value="1"/>
</dbReference>
<sequence length="157" mass="17265">MQDRRLFVGLMIQVLTASLVTSLPARAQDKPQTPTRLAGGKVISPQEAHALMSGGKAICIDTRSPLSYAKGHIPGARLLAYKEKSEFAENFDAAVDSFDFEKLPPDKRTPLLFYSDGPTGWKSYKAAVLAQRRGYVNVHYLRSGWAGWEAAGLPKEE</sequence>